<evidence type="ECO:0000256" key="1">
    <source>
        <dbReference type="SAM" id="MobiDB-lite"/>
    </source>
</evidence>
<gene>
    <name evidence="2" type="ORF">PCANC_21813</name>
</gene>
<accession>A0A2N5SG84</accession>
<keyword evidence="3" id="KW-1185">Reference proteome</keyword>
<dbReference type="OrthoDB" id="2561733at2759"/>
<feature type="compositionally biased region" description="Polar residues" evidence="1">
    <location>
        <begin position="98"/>
        <end position="126"/>
    </location>
</feature>
<evidence type="ECO:0000313" key="3">
    <source>
        <dbReference type="Proteomes" id="UP000235388"/>
    </source>
</evidence>
<protein>
    <submittedName>
        <fullName evidence="2">Uncharacterized protein</fullName>
    </submittedName>
</protein>
<feature type="region of interest" description="Disordered" evidence="1">
    <location>
        <begin position="733"/>
        <end position="762"/>
    </location>
</feature>
<feature type="region of interest" description="Disordered" evidence="1">
    <location>
        <begin position="821"/>
        <end position="873"/>
    </location>
</feature>
<evidence type="ECO:0000313" key="2">
    <source>
        <dbReference type="EMBL" id="PLW12268.1"/>
    </source>
</evidence>
<dbReference type="Proteomes" id="UP000235388">
    <property type="component" value="Unassembled WGS sequence"/>
</dbReference>
<feature type="region of interest" description="Disordered" evidence="1">
    <location>
        <begin position="1"/>
        <end position="190"/>
    </location>
</feature>
<sequence>MQSIDQKMNSMGPQPATSFSPRRSATFTTTSGPNSSAEQHWDSQASGLQSGPSSLSHSSAGLSSPSTLDSLPADDGYRPSSASWLENSHPIPDRDQSVKASFLSSTPQHPCSLSPLNELNPTSPSGSCFGPSTTLSPSPPAPPILHTRTSSTPPALEDLNPLEEPTTLPEPTRDSVGPSINSPVAFTPLLPSKEGVTSQLTQLPPSNEWDQTSFSLSVAFTGAIYRPQMSHPESEHDCTAPPAFFPLQRVGFSPQLKVHSRLPPQVAGFPLSLIGGMTLGVTGVVGVPVVDRKTGRQARDSRTNAKKWKTQRVVVDFVTDLSHGLETWKADAEFATQATSGVHLNQLDGQAVLPPGTYILPLSMKIPASDRLPPSFRSDHFRITYTMSLAVWSKATDPLTGQPIHCKVFTVPFDILPSTLPTGPPKLPRLVWEDRSFNGSNPWNGMWEGLKRVIGHPGANGLPPAVNRKRSIAAVTAQMHGPQATAAAIAASTATHIVIPSLPSSSFSPASQASIPVTLSIIDRPIVPTDLYIRISLIRSIYARDSKTDWLTEATEHLLPEEVLLEKHLKEEKEICSRWGYVPYHLRPNANPLEECEVLIRDLSIPLLNDGEVGWAHGYSTSLELEPSEAPTIDHHPVSGSSWFAPAFRRRPPVEKEYGRHLHVSTRFSIAIEIGFARVPEHAQATGILQETLQQVKMAVGDDFVVPAPHTFTKASAPRHTATGVSITNPFPASNSPPASHSMGHRSQHSLPVNLPSTSSTVPVPRVISSRLSGHYRSASGSMTIPPPAFPGKIRTLRCPIIIGSVAEPNLSCLLLPEADRRSNGSRMGSGEGGTSDPSEPESDEERRRREDAEDMRRAVEAAEPSLVGDGDAWICAPPDYDQSLKGPPAYLF</sequence>
<reference evidence="2 3" key="1">
    <citation type="submission" date="2017-11" db="EMBL/GenBank/DDBJ databases">
        <title>De novo assembly and phasing of dikaryotic genomes from two isolates of Puccinia coronata f. sp. avenae, the causal agent of oat crown rust.</title>
        <authorList>
            <person name="Miller M.E."/>
            <person name="Zhang Y."/>
            <person name="Omidvar V."/>
            <person name="Sperschneider J."/>
            <person name="Schwessinger B."/>
            <person name="Raley C."/>
            <person name="Palmer J.M."/>
            <person name="Garnica D."/>
            <person name="Upadhyaya N."/>
            <person name="Rathjen J."/>
            <person name="Taylor J.M."/>
            <person name="Park R.F."/>
            <person name="Dodds P.N."/>
            <person name="Hirsch C.D."/>
            <person name="Kianian S.F."/>
            <person name="Figueroa M."/>
        </authorList>
    </citation>
    <scope>NUCLEOTIDE SEQUENCE [LARGE SCALE GENOMIC DNA]</scope>
    <source>
        <strain evidence="2">12NC29</strain>
    </source>
</reference>
<feature type="compositionally biased region" description="Low complexity" evidence="1">
    <location>
        <begin position="156"/>
        <end position="170"/>
    </location>
</feature>
<feature type="compositionally biased region" description="Polar residues" evidence="1">
    <location>
        <begin position="1"/>
        <end position="38"/>
    </location>
</feature>
<feature type="compositionally biased region" description="Low complexity" evidence="1">
    <location>
        <begin position="43"/>
        <end position="66"/>
    </location>
</feature>
<feature type="compositionally biased region" description="Polar residues" evidence="1">
    <location>
        <begin position="749"/>
        <end position="762"/>
    </location>
</feature>
<dbReference type="AlphaFoldDB" id="A0A2N5SG84"/>
<feature type="compositionally biased region" description="Low complexity" evidence="1">
    <location>
        <begin position="733"/>
        <end position="742"/>
    </location>
</feature>
<feature type="compositionally biased region" description="Basic and acidic residues" evidence="1">
    <location>
        <begin position="845"/>
        <end position="861"/>
    </location>
</feature>
<name>A0A2N5SG84_9BASI</name>
<organism evidence="2 3">
    <name type="scientific">Puccinia coronata f. sp. avenae</name>
    <dbReference type="NCBI Taxonomy" id="200324"/>
    <lineage>
        <taxon>Eukaryota</taxon>
        <taxon>Fungi</taxon>
        <taxon>Dikarya</taxon>
        <taxon>Basidiomycota</taxon>
        <taxon>Pucciniomycotina</taxon>
        <taxon>Pucciniomycetes</taxon>
        <taxon>Pucciniales</taxon>
        <taxon>Pucciniaceae</taxon>
        <taxon>Puccinia</taxon>
    </lineage>
</organism>
<dbReference type="InterPro" id="IPR014752">
    <property type="entry name" value="Arrestin-like_C"/>
</dbReference>
<dbReference type="EMBL" id="PGCJ01000988">
    <property type="protein sequence ID" value="PLW12268.1"/>
    <property type="molecule type" value="Genomic_DNA"/>
</dbReference>
<dbReference type="Gene3D" id="2.60.40.640">
    <property type="match status" value="1"/>
</dbReference>
<proteinExistence type="predicted"/>
<comment type="caution">
    <text evidence="2">The sequence shown here is derived from an EMBL/GenBank/DDBJ whole genome shotgun (WGS) entry which is preliminary data.</text>
</comment>